<accession>A0A5N5UBE8</accession>
<evidence type="ECO:0000313" key="3">
    <source>
        <dbReference type="EMBL" id="KAB7516812.1"/>
    </source>
</evidence>
<keyword evidence="7" id="KW-1185">Reference proteome</keyword>
<evidence type="ECO:0000313" key="2">
    <source>
        <dbReference type="EMBL" id="KAB7515975.1"/>
    </source>
</evidence>
<sequence length="350" mass="37757">MNRRTILTACGTALAGALAGCNSSDESTETRTATTAQTASPTPESTATPTPANPEVTAALETARPEAATAFEAVQSLQVVDDGDLAMDEDSGFRGYAAHERADVYDPLTVVRDTLVPVREEGSKRQQAHVELLLSVGEYTNTKYQEYTAIAEGFSRLYRGIDAHMSTQVGDAYKFYTGAREDLASMSQERVAASQLLQQFATDGIEANVDGFSIMDEQAEQTYVSTLVYRWEPAARGLIHQLDGFGALGQARTAFEADEYERSVRLARIAREKFDTAATAVPTALDRDVSLFSSWLETVACRAPGFVESAETLRAAGESALAGETHAASETYESSKTQFDRAFDCEGESA</sequence>
<evidence type="ECO:0000313" key="6">
    <source>
        <dbReference type="Proteomes" id="UP000326302"/>
    </source>
</evidence>
<dbReference type="EMBL" id="QKKZ01000001">
    <property type="protein sequence ID" value="KAB7515975.1"/>
    <property type="molecule type" value="Genomic_DNA"/>
</dbReference>
<accession>A0A5N5UHB6</accession>
<organism evidence="4 5">
    <name type="scientific">Halosegnis rubeus</name>
    <dbReference type="NCBI Taxonomy" id="2212850"/>
    <lineage>
        <taxon>Archaea</taxon>
        <taxon>Methanobacteriati</taxon>
        <taxon>Methanobacteriota</taxon>
        <taxon>Stenosarchaea group</taxon>
        <taxon>Halobacteria</taxon>
        <taxon>Halobacteriales</taxon>
        <taxon>Natronomonadaceae</taxon>
        <taxon>Halosegnis</taxon>
    </lineage>
</organism>
<dbReference type="AlphaFoldDB" id="A0A5N5UMB1"/>
<dbReference type="OrthoDB" id="375838at2157"/>
<accession>A0A5N5UMB1</accession>
<dbReference type="RefSeq" id="WP_152119694.1">
    <property type="nucleotide sequence ID" value="NZ_QJOW01000002.1"/>
</dbReference>
<name>A0A5N5UMB1_9EURY</name>
<protein>
    <recommendedName>
        <fullName evidence="8">DUF3829 domain-containing protein</fullName>
    </recommendedName>
</protein>
<evidence type="ECO:0000313" key="5">
    <source>
        <dbReference type="Proteomes" id="UP000326207"/>
    </source>
</evidence>
<dbReference type="Proteomes" id="UP000326302">
    <property type="component" value="Unassembled WGS sequence"/>
</dbReference>
<dbReference type="EMBL" id="QMDY01000001">
    <property type="protein sequence ID" value="KAB7520061.1"/>
    <property type="molecule type" value="Genomic_DNA"/>
</dbReference>
<evidence type="ECO:0000256" key="1">
    <source>
        <dbReference type="SAM" id="MobiDB-lite"/>
    </source>
</evidence>
<dbReference type="Proteomes" id="UP000326865">
    <property type="component" value="Unassembled WGS sequence"/>
</dbReference>
<evidence type="ECO:0000313" key="4">
    <source>
        <dbReference type="EMBL" id="KAB7520061.1"/>
    </source>
</evidence>
<dbReference type="PROSITE" id="PS51257">
    <property type="entry name" value="PROKAR_LIPOPROTEIN"/>
    <property type="match status" value="1"/>
</dbReference>
<gene>
    <name evidence="2" type="ORF">DM867_02190</name>
    <name evidence="3" type="ORF">DMP03_05460</name>
    <name evidence="4" type="ORF">DP108_02075</name>
</gene>
<proteinExistence type="predicted"/>
<dbReference type="Proteomes" id="UP000326207">
    <property type="component" value="Unassembled WGS sequence"/>
</dbReference>
<reference evidence="5 6" key="1">
    <citation type="submission" date="2019-10" db="EMBL/GenBank/DDBJ databases">
        <title>Unraveling microbial dark matter from salterns through culturing: the case of the genus Halosegnis.</title>
        <authorList>
            <person name="Duran-Viseras A."/>
            <person name="Andrei A.-S."/>
            <person name="Vera-Gargallo B."/>
            <person name="Ghai R."/>
            <person name="Sanchez-Porro C."/>
            <person name="Ventosa A."/>
        </authorList>
    </citation>
    <scope>NUCLEOTIDE SEQUENCE [LARGE SCALE GENOMIC DNA]</scope>
    <source>
        <strain evidence="3 6">F17-44</strain>
        <strain evidence="2 7">F18-79</strain>
        <strain evidence="4 5">F19-13</strain>
    </source>
</reference>
<comment type="caution">
    <text evidence="4">The sequence shown here is derived from an EMBL/GenBank/DDBJ whole genome shotgun (WGS) entry which is preliminary data.</text>
</comment>
<evidence type="ECO:0000313" key="7">
    <source>
        <dbReference type="Proteomes" id="UP000326865"/>
    </source>
</evidence>
<dbReference type="EMBL" id="QJOW01000002">
    <property type="protein sequence ID" value="KAB7516812.1"/>
    <property type="molecule type" value="Genomic_DNA"/>
</dbReference>
<evidence type="ECO:0008006" key="8">
    <source>
        <dbReference type="Google" id="ProtNLM"/>
    </source>
</evidence>
<feature type="region of interest" description="Disordered" evidence="1">
    <location>
        <begin position="20"/>
        <end position="53"/>
    </location>
</feature>